<sequence>MKTVIFPLLQKQCQKIFLLFCDSEAAAGSTDKIFTVLADVLIKKFFQWGVVHEHLPIDESMVKYFGRHPAKQFIRDKTVRFVYKTE</sequence>
<reference evidence="1" key="1">
    <citation type="submission" date="2022-03" db="EMBL/GenBank/DDBJ databases">
        <authorList>
            <person name="Lindestad O."/>
        </authorList>
    </citation>
    <scope>NUCLEOTIDE SEQUENCE</scope>
</reference>
<dbReference type="AlphaFoldDB" id="A0A8S4RIZ4"/>
<dbReference type="EMBL" id="CAKXAJ010025255">
    <property type="protein sequence ID" value="CAH2237238.1"/>
    <property type="molecule type" value="Genomic_DNA"/>
</dbReference>
<keyword evidence="2" id="KW-1185">Reference proteome</keyword>
<comment type="caution">
    <text evidence="1">The sequence shown here is derived from an EMBL/GenBank/DDBJ whole genome shotgun (WGS) entry which is preliminary data.</text>
</comment>
<accession>A0A8S4RIZ4</accession>
<organism evidence="1 2">
    <name type="scientific">Pararge aegeria aegeria</name>
    <dbReference type="NCBI Taxonomy" id="348720"/>
    <lineage>
        <taxon>Eukaryota</taxon>
        <taxon>Metazoa</taxon>
        <taxon>Ecdysozoa</taxon>
        <taxon>Arthropoda</taxon>
        <taxon>Hexapoda</taxon>
        <taxon>Insecta</taxon>
        <taxon>Pterygota</taxon>
        <taxon>Neoptera</taxon>
        <taxon>Endopterygota</taxon>
        <taxon>Lepidoptera</taxon>
        <taxon>Glossata</taxon>
        <taxon>Ditrysia</taxon>
        <taxon>Papilionoidea</taxon>
        <taxon>Nymphalidae</taxon>
        <taxon>Satyrinae</taxon>
        <taxon>Satyrini</taxon>
        <taxon>Parargina</taxon>
        <taxon>Pararge</taxon>
    </lineage>
</organism>
<evidence type="ECO:0000313" key="1">
    <source>
        <dbReference type="EMBL" id="CAH2237238.1"/>
    </source>
</evidence>
<gene>
    <name evidence="1" type="primary">jg11208</name>
    <name evidence="1" type="ORF">PAEG_LOCUS14539</name>
</gene>
<dbReference type="OrthoDB" id="10057240at2759"/>
<dbReference type="Proteomes" id="UP000838756">
    <property type="component" value="Unassembled WGS sequence"/>
</dbReference>
<evidence type="ECO:0000313" key="2">
    <source>
        <dbReference type="Proteomes" id="UP000838756"/>
    </source>
</evidence>
<proteinExistence type="predicted"/>
<protein>
    <submittedName>
        <fullName evidence="1">Jg11208 protein</fullName>
    </submittedName>
</protein>
<name>A0A8S4RIZ4_9NEOP</name>